<protein>
    <submittedName>
        <fullName evidence="3">Uncharacterized protein</fullName>
    </submittedName>
</protein>
<feature type="compositionally biased region" description="Basic and acidic residues" evidence="1">
    <location>
        <begin position="66"/>
        <end position="77"/>
    </location>
</feature>
<evidence type="ECO:0000313" key="4">
    <source>
        <dbReference type="Proteomes" id="UP000014629"/>
    </source>
</evidence>
<sequence>MGDLSYLRRGHAVAQNVIKHTIAAAALAGLALSALPATTASAVSTPRTTPSAVISTQAPLSALADGDDRGGHDDDRKKAKKSKKSKKAKKTRYLGDDD</sequence>
<organism evidence="3 4">
    <name type="scientific">Streptomyces aurantiacus JA 4570</name>
    <dbReference type="NCBI Taxonomy" id="1286094"/>
    <lineage>
        <taxon>Bacteria</taxon>
        <taxon>Bacillati</taxon>
        <taxon>Actinomycetota</taxon>
        <taxon>Actinomycetes</taxon>
        <taxon>Kitasatosporales</taxon>
        <taxon>Streptomycetaceae</taxon>
        <taxon>Streptomyces</taxon>
        <taxon>Streptomyces aurantiacus group</taxon>
    </lineage>
</organism>
<feature type="region of interest" description="Disordered" evidence="1">
    <location>
        <begin position="39"/>
        <end position="98"/>
    </location>
</feature>
<keyword evidence="2" id="KW-0732">Signal</keyword>
<name>S3ZTS4_9ACTN</name>
<keyword evidence="4" id="KW-1185">Reference proteome</keyword>
<dbReference type="Proteomes" id="UP000014629">
    <property type="component" value="Unassembled WGS sequence"/>
</dbReference>
<evidence type="ECO:0000313" key="3">
    <source>
        <dbReference type="EMBL" id="EPH46164.1"/>
    </source>
</evidence>
<evidence type="ECO:0000256" key="2">
    <source>
        <dbReference type="SAM" id="SignalP"/>
    </source>
</evidence>
<feature type="chain" id="PRO_5004525199" evidence="2">
    <location>
        <begin position="43"/>
        <end position="98"/>
    </location>
</feature>
<feature type="signal peptide" evidence="2">
    <location>
        <begin position="1"/>
        <end position="42"/>
    </location>
</feature>
<dbReference type="EMBL" id="AOPZ01000027">
    <property type="protein sequence ID" value="EPH46164.1"/>
    <property type="molecule type" value="Genomic_DNA"/>
</dbReference>
<proteinExistence type="predicted"/>
<feature type="compositionally biased region" description="Low complexity" evidence="1">
    <location>
        <begin position="39"/>
        <end position="52"/>
    </location>
</feature>
<dbReference type="PATRIC" id="fig|1286094.4.peg.753"/>
<dbReference type="AlphaFoldDB" id="S3ZTS4"/>
<evidence type="ECO:0000256" key="1">
    <source>
        <dbReference type="SAM" id="MobiDB-lite"/>
    </source>
</evidence>
<feature type="compositionally biased region" description="Basic residues" evidence="1">
    <location>
        <begin position="78"/>
        <end position="92"/>
    </location>
</feature>
<gene>
    <name evidence="3" type="ORF">STRAU_0772</name>
</gene>
<comment type="caution">
    <text evidence="3">The sequence shown here is derived from an EMBL/GenBank/DDBJ whole genome shotgun (WGS) entry which is preliminary data.</text>
</comment>
<reference evidence="3 4" key="1">
    <citation type="submission" date="2013-02" db="EMBL/GenBank/DDBJ databases">
        <title>Draft Genome Sequence of Streptomyces aurantiacus, Which Produces Setomimycin.</title>
        <authorList>
            <person name="Gruening B.A."/>
            <person name="Praeg A."/>
            <person name="Erxleben A."/>
            <person name="Guenther S."/>
            <person name="Mueller M."/>
        </authorList>
    </citation>
    <scope>NUCLEOTIDE SEQUENCE [LARGE SCALE GENOMIC DNA]</scope>
    <source>
        <strain evidence="3 4">JA 4570</strain>
    </source>
</reference>
<accession>S3ZTS4</accession>